<evidence type="ECO:0000256" key="2">
    <source>
        <dbReference type="ARBA" id="ARBA00023015"/>
    </source>
</evidence>
<dbReference type="GO" id="GO:0016987">
    <property type="term" value="F:sigma factor activity"/>
    <property type="evidence" value="ECO:0007669"/>
    <property type="project" value="UniProtKB-KW"/>
</dbReference>
<evidence type="ECO:0000259" key="5">
    <source>
        <dbReference type="Pfam" id="PF04542"/>
    </source>
</evidence>
<dbReference type="InterPro" id="IPR036388">
    <property type="entry name" value="WH-like_DNA-bd_sf"/>
</dbReference>
<reference evidence="6" key="1">
    <citation type="submission" date="2023-03" db="EMBL/GenBank/DDBJ databases">
        <title>Andean soil-derived lignocellulolytic bacterial consortium as a source of novel taxa and putative plastic-active enzymes.</title>
        <authorList>
            <person name="Diaz-Garcia L."/>
            <person name="Chuvochina M."/>
            <person name="Feuerriegel G."/>
            <person name="Bunk B."/>
            <person name="Sproer C."/>
            <person name="Streit W.R."/>
            <person name="Rodriguez L.M."/>
            <person name="Overmann J."/>
            <person name="Jimenez D.J."/>
        </authorList>
    </citation>
    <scope>NUCLEOTIDE SEQUENCE</scope>
    <source>
        <strain evidence="6">MAG 7</strain>
    </source>
</reference>
<dbReference type="InterPro" id="IPR013324">
    <property type="entry name" value="RNA_pol_sigma_r3/r4-like"/>
</dbReference>
<keyword evidence="3" id="KW-0731">Sigma factor</keyword>
<dbReference type="InterPro" id="IPR007627">
    <property type="entry name" value="RNA_pol_sigma70_r2"/>
</dbReference>
<dbReference type="SUPFAM" id="SSF88659">
    <property type="entry name" value="Sigma3 and sigma4 domains of RNA polymerase sigma factors"/>
    <property type="match status" value="1"/>
</dbReference>
<dbReference type="InterPro" id="IPR013325">
    <property type="entry name" value="RNA_pol_sigma_r2"/>
</dbReference>
<dbReference type="Gene3D" id="1.10.10.10">
    <property type="entry name" value="Winged helix-like DNA-binding domain superfamily/Winged helix DNA-binding domain"/>
    <property type="match status" value="1"/>
</dbReference>
<dbReference type="NCBIfam" id="TIGR02937">
    <property type="entry name" value="sigma70-ECF"/>
    <property type="match status" value="1"/>
</dbReference>
<evidence type="ECO:0000313" key="6">
    <source>
        <dbReference type="EMBL" id="WEK36483.1"/>
    </source>
</evidence>
<accession>A0AAJ6BGT2</accession>
<dbReference type="EMBL" id="CP119311">
    <property type="protein sequence ID" value="WEK36483.1"/>
    <property type="molecule type" value="Genomic_DNA"/>
</dbReference>
<proteinExistence type="inferred from homology"/>
<evidence type="ECO:0000256" key="4">
    <source>
        <dbReference type="ARBA" id="ARBA00023163"/>
    </source>
</evidence>
<dbReference type="AlphaFoldDB" id="A0AAJ6BGT2"/>
<dbReference type="Gene3D" id="1.10.1740.10">
    <property type="match status" value="1"/>
</dbReference>
<keyword evidence="4" id="KW-0804">Transcription</keyword>
<gene>
    <name evidence="6" type="ORF">P0Y53_03135</name>
</gene>
<evidence type="ECO:0000313" key="7">
    <source>
        <dbReference type="Proteomes" id="UP001220610"/>
    </source>
</evidence>
<keyword evidence="2" id="KW-0805">Transcription regulation</keyword>
<name>A0AAJ6BGT2_9BACT</name>
<dbReference type="PANTHER" id="PTHR43133">
    <property type="entry name" value="RNA POLYMERASE ECF-TYPE SIGMA FACTO"/>
    <property type="match status" value="1"/>
</dbReference>
<dbReference type="InterPro" id="IPR014284">
    <property type="entry name" value="RNA_pol_sigma-70_dom"/>
</dbReference>
<dbReference type="Proteomes" id="UP001220610">
    <property type="component" value="Chromosome"/>
</dbReference>
<dbReference type="SUPFAM" id="SSF88946">
    <property type="entry name" value="Sigma2 domain of RNA polymerase sigma factors"/>
    <property type="match status" value="1"/>
</dbReference>
<evidence type="ECO:0000256" key="1">
    <source>
        <dbReference type="ARBA" id="ARBA00010641"/>
    </source>
</evidence>
<dbReference type="GO" id="GO:0006352">
    <property type="term" value="P:DNA-templated transcription initiation"/>
    <property type="evidence" value="ECO:0007669"/>
    <property type="project" value="InterPro"/>
</dbReference>
<dbReference type="Pfam" id="PF04542">
    <property type="entry name" value="Sigma70_r2"/>
    <property type="match status" value="1"/>
</dbReference>
<evidence type="ECO:0000256" key="3">
    <source>
        <dbReference type="ARBA" id="ARBA00023082"/>
    </source>
</evidence>
<protein>
    <submittedName>
        <fullName evidence="6">Sigma-70 family RNA polymerase sigma factor</fullName>
    </submittedName>
</protein>
<feature type="domain" description="RNA polymerase sigma-70 region 2" evidence="5">
    <location>
        <begin position="19"/>
        <end position="86"/>
    </location>
</feature>
<organism evidence="6 7">
    <name type="scientific">Candidatus Pseudobacter hemicellulosilyticus</name>
    <dbReference type="NCBI Taxonomy" id="3121375"/>
    <lineage>
        <taxon>Bacteria</taxon>
        <taxon>Pseudomonadati</taxon>
        <taxon>Bacteroidota</taxon>
        <taxon>Chitinophagia</taxon>
        <taxon>Chitinophagales</taxon>
        <taxon>Chitinophagaceae</taxon>
        <taxon>Pseudobacter</taxon>
    </lineage>
</organism>
<dbReference type="PANTHER" id="PTHR43133:SF46">
    <property type="entry name" value="RNA POLYMERASE SIGMA-70 FACTOR ECF SUBFAMILY"/>
    <property type="match status" value="1"/>
</dbReference>
<comment type="similarity">
    <text evidence="1">Belongs to the sigma-70 factor family. ECF subfamily.</text>
</comment>
<dbReference type="InterPro" id="IPR039425">
    <property type="entry name" value="RNA_pol_sigma-70-like"/>
</dbReference>
<sequence>MNIVDRFSQGDQAAFSLIWRKFYPVAYSVASSFLGDKAAAEDIVSEIFEKLWRIHQNFAGKNESDVKAFLLVATKNRCIDRYRADKKEHVRKADYKKTIDVQQSFDFIQLRESMRHELISRILTASQRLAPATKKVFDLAFLEGIPDMEISKLLNIQYQVVRNQKSRALAQIRKILADNPEIQQLLPLAATSLLLYPALAAALF</sequence>